<proteinExistence type="predicted"/>
<feature type="coiled-coil region" evidence="1">
    <location>
        <begin position="894"/>
        <end position="966"/>
    </location>
</feature>
<dbReference type="Proteomes" id="UP000289886">
    <property type="component" value="Unassembled WGS sequence"/>
</dbReference>
<keyword evidence="4" id="KW-1185">Reference proteome</keyword>
<sequence length="1284" mass="151278">MDEVFKREPETQKDLESKVKEYKCILAEKAEESRVLRKKVEELELMINKSQFYCDAVQGRLDSVKELESSGSCCSDEELGSDLSQLRERVTSLEGLLKLKEIAEKDLSNSVNELEKKLALKCEKEQMLLLRYAKMDQLVKQKEDVERRLQERYSQVEEHKQQSENSEEEHEEKIKKLTREITERDTVQSKLETANSDLVKHVNDINDSKRLLEAKVDQLNGELEQKVYSEAKLNQQCLQLEKANKDWEILKEHQREQFAKRENMLKCKIKSLRKELQDKDEALLGKRFLVLQQMNQDENHREMAESAQEMVMEKEKHLEELERMVDSEKDSVGTIIKMKTKYEIEINQKDRNIDELTDELDNLNEEMRELQEQLRQQKELERTLQEKNKVLQDLLEDMEKGNSKNGQDKIARMEKLLSMRDETVQELQDRVASQEHLLKEMEETQRRLSHRNQELGTKQRGLSDEVHRWKVKCSNYEQREKEARVEIKQLKEVINKHEFKNTNYEWQLKEKDSEIKELSAMKDKEVASLLAELKRLMLEFESRENALLKERQNLEGQLKKKRKELEASEDNYQKLKRQFESLEEKEYILKQTEAALQLGNKMLDTQLSQKSQLVILLEATITKEQQMSNNMKKEVCIKDMNIKRLQEQEAMLQSRIKDFEEDMEEARIERSQQPEIQLGHQDFQVLRQRVKDLERSLQDNVSSFTESEAALRNRIKELETSEKNFLVKIDDLRTKTQLPILTRSRQERKLQHLREEIRAMAEEKEKSDRAMKEKQHRLQDKIKIKEDEMKKQSEYFEHYKQKLQHKMMLLKEREQCLQSQVFRLEKDMIDLTATVALLRAQLERHTSDAAASRKTLGSIEFDAEMTRMASFHEDGEGRIKAHIHSLQDEMNSLLEREEVSHREKRELRDRLQQAEENEEFLARKLEDFRSRIHELKLSESSLLEEVEELQGENELLKRKLSEVEEDRLSRGEDAQQVKQQPGKQEELDTVDNDAVGECELKEKEIQLKGLGMPQKVVKNVNIHNQSCTEESLRKCFSGKEISIVKAAVGQNPSSCTDTQRINEGLTKDLVSLLETIRLLEQQVEAAEEEKQQVQNEKDALQHEYQQVIREHEELQLSFDKTCYQYATRVLELEKLRDLFLRKLCEAVQDSLKSNQLNRLYNTITELMEEQDSQSRYKELRSTLSHLRSQLQTGDIIFREELLQLKWEAILDPSRNKAIQTPSLIQCIKEALTIARLVPQYGNTNLCACEGLLEPTLIPFLENNSCVFADVMQAVRCGDLEQASP</sequence>
<reference evidence="3 4" key="1">
    <citation type="submission" date="2019-01" db="EMBL/GenBank/DDBJ databases">
        <title>Draft Genome and Complete Hox-Cluster Characterization of the Sterlet Sturgeon (Acipenser ruthenus).</title>
        <authorList>
            <person name="Wei Q."/>
        </authorList>
    </citation>
    <scope>NUCLEOTIDE SEQUENCE [LARGE SCALE GENOMIC DNA]</scope>
    <source>
        <strain evidence="3">WHYD16114868_AA</strain>
        <tissue evidence="3">Blood</tissue>
    </source>
</reference>
<feature type="region of interest" description="Disordered" evidence="2">
    <location>
        <begin position="966"/>
        <end position="987"/>
    </location>
</feature>
<feature type="coiled-coil region" evidence="1">
    <location>
        <begin position="262"/>
        <end position="500"/>
    </location>
</feature>
<dbReference type="EMBL" id="SCEB01214989">
    <property type="protein sequence ID" value="RXM31900.1"/>
    <property type="molecule type" value="Genomic_DNA"/>
</dbReference>
<feature type="coiled-coil region" evidence="1">
    <location>
        <begin position="530"/>
        <end position="592"/>
    </location>
</feature>
<feature type="compositionally biased region" description="Basic and acidic residues" evidence="2">
    <location>
        <begin position="151"/>
        <end position="162"/>
    </location>
</feature>
<evidence type="ECO:0000313" key="3">
    <source>
        <dbReference type="EMBL" id="RXM31900.1"/>
    </source>
</evidence>
<comment type="caution">
    <text evidence="3">The sequence shown here is derived from an EMBL/GenBank/DDBJ whole genome shotgun (WGS) entry which is preliminary data.</text>
</comment>
<protein>
    <submittedName>
        <fullName evidence="3">Uncharacterized protein</fullName>
    </submittedName>
</protein>
<keyword evidence="1" id="KW-0175">Coiled coil</keyword>
<evidence type="ECO:0000313" key="4">
    <source>
        <dbReference type="Proteomes" id="UP000289886"/>
    </source>
</evidence>
<accession>A0A444U9P9</accession>
<feature type="region of interest" description="Disordered" evidence="2">
    <location>
        <begin position="151"/>
        <end position="173"/>
    </location>
</feature>
<name>A0A444U9P9_ACIRT</name>
<feature type="compositionally biased region" description="Basic and acidic residues" evidence="2">
    <location>
        <begin position="966"/>
        <end position="975"/>
    </location>
</feature>
<evidence type="ECO:0000256" key="1">
    <source>
        <dbReference type="SAM" id="Coils"/>
    </source>
</evidence>
<dbReference type="PANTHER" id="PTHR36866">
    <property type="entry name" value="CHROMOSOME 4 OPEN READING FRAME 50"/>
    <property type="match status" value="1"/>
</dbReference>
<feature type="coiled-coil region" evidence="1">
    <location>
        <begin position="642"/>
        <end position="669"/>
    </location>
</feature>
<feature type="coiled-coil region" evidence="1">
    <location>
        <begin position="743"/>
        <end position="773"/>
    </location>
</feature>
<organism evidence="3 4">
    <name type="scientific">Acipenser ruthenus</name>
    <name type="common">Sterlet sturgeon</name>
    <dbReference type="NCBI Taxonomy" id="7906"/>
    <lineage>
        <taxon>Eukaryota</taxon>
        <taxon>Metazoa</taxon>
        <taxon>Chordata</taxon>
        <taxon>Craniata</taxon>
        <taxon>Vertebrata</taxon>
        <taxon>Euteleostomi</taxon>
        <taxon>Actinopterygii</taxon>
        <taxon>Chondrostei</taxon>
        <taxon>Acipenseriformes</taxon>
        <taxon>Acipenseridae</taxon>
        <taxon>Acipenser</taxon>
    </lineage>
</organism>
<dbReference type="PANTHER" id="PTHR36866:SF1">
    <property type="entry name" value="GENE 1043-RELATED"/>
    <property type="match status" value="1"/>
</dbReference>
<gene>
    <name evidence="3" type="ORF">EOD39_6564</name>
</gene>
<feature type="coiled-coil region" evidence="1">
    <location>
        <begin position="1062"/>
        <end position="1117"/>
    </location>
</feature>
<evidence type="ECO:0000256" key="2">
    <source>
        <dbReference type="SAM" id="MobiDB-lite"/>
    </source>
</evidence>
<feature type="coiled-coil region" evidence="1">
    <location>
        <begin position="12"/>
        <end position="46"/>
    </location>
</feature>